<feature type="transmembrane region" description="Helical" evidence="1">
    <location>
        <begin position="6"/>
        <end position="25"/>
    </location>
</feature>
<keyword evidence="1" id="KW-1133">Transmembrane helix</keyword>
<sequence>MKSKTIIITVFISLLVAILLVWGYVKNDNSAASVQGVKVTNASSVLTATNTIHDFGSIAMKNGNVSKDFRFTNSSEQEVVIRSLETSCMCTTAFLVESDGSTKGPFGMAGMGGVTNANETIRVGENRILRVVYDPKAHGPAGVGPIDRFITITDDSGRILRFEIKALVTP</sequence>
<evidence type="ECO:0000313" key="2">
    <source>
        <dbReference type="EMBL" id="PIP58211.1"/>
    </source>
</evidence>
<accession>A0A2H0BKQ3</accession>
<evidence type="ECO:0000313" key="3">
    <source>
        <dbReference type="Proteomes" id="UP000229334"/>
    </source>
</evidence>
<organism evidence="2 3">
    <name type="scientific">Candidatus Vogelbacteria bacterium CG22_combo_CG10-13_8_21_14_all_37_9</name>
    <dbReference type="NCBI Taxonomy" id="1975046"/>
    <lineage>
        <taxon>Bacteria</taxon>
        <taxon>Candidatus Vogeliibacteriota</taxon>
    </lineage>
</organism>
<protein>
    <recommendedName>
        <fullName evidence="4">DUF1573 domain-containing protein</fullName>
    </recommendedName>
</protein>
<keyword evidence="1" id="KW-0472">Membrane</keyword>
<dbReference type="InterPro" id="IPR013783">
    <property type="entry name" value="Ig-like_fold"/>
</dbReference>
<dbReference type="Gene3D" id="2.60.40.10">
    <property type="entry name" value="Immunoglobulins"/>
    <property type="match status" value="1"/>
</dbReference>
<keyword evidence="1" id="KW-0812">Transmembrane</keyword>
<evidence type="ECO:0008006" key="4">
    <source>
        <dbReference type="Google" id="ProtNLM"/>
    </source>
</evidence>
<dbReference type="Pfam" id="PF07610">
    <property type="entry name" value="DUF1573"/>
    <property type="match status" value="1"/>
</dbReference>
<dbReference type="Proteomes" id="UP000229334">
    <property type="component" value="Unassembled WGS sequence"/>
</dbReference>
<dbReference type="InterPro" id="IPR011467">
    <property type="entry name" value="DUF1573"/>
</dbReference>
<evidence type="ECO:0000256" key="1">
    <source>
        <dbReference type="SAM" id="Phobius"/>
    </source>
</evidence>
<reference evidence="2 3" key="1">
    <citation type="submission" date="2017-09" db="EMBL/GenBank/DDBJ databases">
        <title>Depth-based differentiation of microbial function through sediment-hosted aquifers and enrichment of novel symbionts in the deep terrestrial subsurface.</title>
        <authorList>
            <person name="Probst A.J."/>
            <person name="Ladd B."/>
            <person name="Jarett J.K."/>
            <person name="Geller-Mcgrath D.E."/>
            <person name="Sieber C.M."/>
            <person name="Emerson J.B."/>
            <person name="Anantharaman K."/>
            <person name="Thomas B.C."/>
            <person name="Malmstrom R."/>
            <person name="Stieglmeier M."/>
            <person name="Klingl A."/>
            <person name="Woyke T."/>
            <person name="Ryan C.M."/>
            <person name="Banfield J.F."/>
        </authorList>
    </citation>
    <scope>NUCLEOTIDE SEQUENCE [LARGE SCALE GENOMIC DNA]</scope>
    <source>
        <strain evidence="2">CG22_combo_CG10-13_8_21_14_all_37_9</strain>
    </source>
</reference>
<dbReference type="EMBL" id="PCSX01000024">
    <property type="protein sequence ID" value="PIP58211.1"/>
    <property type="molecule type" value="Genomic_DNA"/>
</dbReference>
<name>A0A2H0BKQ3_9BACT</name>
<gene>
    <name evidence="2" type="ORF">COX02_01425</name>
</gene>
<comment type="caution">
    <text evidence="2">The sequence shown here is derived from an EMBL/GenBank/DDBJ whole genome shotgun (WGS) entry which is preliminary data.</text>
</comment>
<dbReference type="AlphaFoldDB" id="A0A2H0BKQ3"/>
<proteinExistence type="predicted"/>